<dbReference type="PATRIC" id="fig|294.162.peg.2003"/>
<comment type="caution">
    <text evidence="1">The sequence shown here is derived from an EMBL/GenBank/DDBJ whole genome shotgun (WGS) entry which is preliminary data.</text>
</comment>
<name>A0A0N8NXJ2_PSEFL</name>
<dbReference type="EMBL" id="LJXB01000069">
    <property type="protein sequence ID" value="KPU60353.1"/>
    <property type="molecule type" value="Genomic_DNA"/>
</dbReference>
<dbReference type="Proteomes" id="UP000050349">
    <property type="component" value="Unassembled WGS sequence"/>
</dbReference>
<evidence type="ECO:0000313" key="1">
    <source>
        <dbReference type="EMBL" id="KPU60353.1"/>
    </source>
</evidence>
<evidence type="ECO:0000313" key="2">
    <source>
        <dbReference type="Proteomes" id="UP000050349"/>
    </source>
</evidence>
<protein>
    <submittedName>
        <fullName evidence="1">Uncharacterized protein</fullName>
    </submittedName>
</protein>
<reference evidence="1 2" key="1">
    <citation type="submission" date="2015-09" db="EMBL/GenBank/DDBJ databases">
        <authorList>
            <consortium name="Swine Surveillance"/>
        </authorList>
    </citation>
    <scope>NUCLEOTIDE SEQUENCE [LARGE SCALE GENOMIC DNA]</scope>
    <source>
        <strain evidence="1 2">S613</strain>
    </source>
</reference>
<sequence>MVFGSVNEVVLSEHEIALALFHSDLGGGHLGIVFNEKGNKLKLMELGWHHKLLVSELPRPKCGVAIPLALPPAAGKAVVAVVRAISRKLPKISYGIDFIASKGSFVGSVYSPPKGSSGLTCASFVSEVLRSAAVLLVREDTWEESPSNVEWAAEVVRILRENGAEEKHVAAVEKGINGLRLVPFELAAAATLPIKQRPASYSDVQQIAGELRSHLNRLCPLPPPQFLPGVLRAG</sequence>
<proteinExistence type="predicted"/>
<gene>
    <name evidence="1" type="ORF">AN403_4553</name>
</gene>
<organism evidence="1 2">
    <name type="scientific">Pseudomonas fluorescens</name>
    <dbReference type="NCBI Taxonomy" id="294"/>
    <lineage>
        <taxon>Bacteria</taxon>
        <taxon>Pseudomonadati</taxon>
        <taxon>Pseudomonadota</taxon>
        <taxon>Gammaproteobacteria</taxon>
        <taxon>Pseudomonadales</taxon>
        <taxon>Pseudomonadaceae</taxon>
        <taxon>Pseudomonas</taxon>
    </lineage>
</organism>
<dbReference type="AlphaFoldDB" id="A0A0N8NXJ2"/>
<accession>A0A0N8NXJ2</accession>